<evidence type="ECO:0000313" key="2">
    <source>
        <dbReference type="EMBL" id="JAD89697.1"/>
    </source>
</evidence>
<keyword evidence="1" id="KW-0812">Transmembrane</keyword>
<dbReference type="AlphaFoldDB" id="A0A0A9E134"/>
<reference evidence="2" key="2">
    <citation type="journal article" date="2015" name="Data Brief">
        <title>Shoot transcriptome of the giant reed, Arundo donax.</title>
        <authorList>
            <person name="Barrero R.A."/>
            <person name="Guerrero F.D."/>
            <person name="Moolhuijzen P."/>
            <person name="Goolsby J.A."/>
            <person name="Tidwell J."/>
            <person name="Bellgard S.E."/>
            <person name="Bellgard M.I."/>
        </authorList>
    </citation>
    <scope>NUCLEOTIDE SEQUENCE</scope>
    <source>
        <tissue evidence="2">Shoot tissue taken approximately 20 cm above the soil surface</tissue>
    </source>
</reference>
<accession>A0A0A9E134</accession>
<name>A0A0A9E134_ARUDO</name>
<dbReference type="EMBL" id="GBRH01208198">
    <property type="protein sequence ID" value="JAD89697.1"/>
    <property type="molecule type" value="Transcribed_RNA"/>
</dbReference>
<reference evidence="2" key="1">
    <citation type="submission" date="2014-09" db="EMBL/GenBank/DDBJ databases">
        <authorList>
            <person name="Magalhaes I.L.F."/>
            <person name="Oliveira U."/>
            <person name="Santos F.R."/>
            <person name="Vidigal T.H.D.A."/>
            <person name="Brescovit A.D."/>
            <person name="Santos A.J."/>
        </authorList>
    </citation>
    <scope>NUCLEOTIDE SEQUENCE</scope>
    <source>
        <tissue evidence="2">Shoot tissue taken approximately 20 cm above the soil surface</tissue>
    </source>
</reference>
<sequence>MFSLLSKRDVFTVSLFDCTDVIFARSCSMFASIPTMLVFILFIVSVALINLL</sequence>
<keyword evidence="1" id="KW-1133">Transmembrane helix</keyword>
<organism evidence="2">
    <name type="scientific">Arundo donax</name>
    <name type="common">Giant reed</name>
    <name type="synonym">Donax arundinaceus</name>
    <dbReference type="NCBI Taxonomy" id="35708"/>
    <lineage>
        <taxon>Eukaryota</taxon>
        <taxon>Viridiplantae</taxon>
        <taxon>Streptophyta</taxon>
        <taxon>Embryophyta</taxon>
        <taxon>Tracheophyta</taxon>
        <taxon>Spermatophyta</taxon>
        <taxon>Magnoliopsida</taxon>
        <taxon>Liliopsida</taxon>
        <taxon>Poales</taxon>
        <taxon>Poaceae</taxon>
        <taxon>PACMAD clade</taxon>
        <taxon>Arundinoideae</taxon>
        <taxon>Arundineae</taxon>
        <taxon>Arundo</taxon>
    </lineage>
</organism>
<evidence type="ECO:0000256" key="1">
    <source>
        <dbReference type="SAM" id="Phobius"/>
    </source>
</evidence>
<protein>
    <submittedName>
        <fullName evidence="2">Uncharacterized protein</fullName>
    </submittedName>
</protein>
<keyword evidence="1" id="KW-0472">Membrane</keyword>
<feature type="transmembrane region" description="Helical" evidence="1">
    <location>
        <begin position="29"/>
        <end position="51"/>
    </location>
</feature>
<proteinExistence type="predicted"/>